<sequence>MSSSSPYPSNWKELSLELKKKANWTCQKCGRKCIEPGQKVPEDWTVSKRMAYTLQTHHWDRDPSNSSEDNLICVCTGCHLDLHRGYRGRLSNVSEGQLSLFP</sequence>
<accession>G5J3C9</accession>
<organism evidence="1 2">
    <name type="scientific">Crocosphaera watsonii WH 0003</name>
    <dbReference type="NCBI Taxonomy" id="423471"/>
    <lineage>
        <taxon>Bacteria</taxon>
        <taxon>Bacillati</taxon>
        <taxon>Cyanobacteriota</taxon>
        <taxon>Cyanophyceae</taxon>
        <taxon>Oscillatoriophycideae</taxon>
        <taxon>Chroococcales</taxon>
        <taxon>Aphanothecaceae</taxon>
        <taxon>Crocosphaera</taxon>
    </lineage>
</organism>
<dbReference type="PATRIC" id="fig|423471.3.peg.1882"/>
<name>G5J3C9_CROWT</name>
<gene>
    <name evidence="1" type="ORF">CWATWH0003_2006</name>
</gene>
<proteinExistence type="predicted"/>
<protein>
    <recommendedName>
        <fullName evidence="3">HNH endonuclease</fullName>
    </recommendedName>
</protein>
<dbReference type="GeneID" id="88765738"/>
<dbReference type="EMBL" id="AESD01000310">
    <property type="protein sequence ID" value="EHJ13301.1"/>
    <property type="molecule type" value="Genomic_DNA"/>
</dbReference>
<evidence type="ECO:0000313" key="2">
    <source>
        <dbReference type="Proteomes" id="UP000003477"/>
    </source>
</evidence>
<dbReference type="AlphaFoldDB" id="G5J3C9"/>
<dbReference type="RefSeq" id="WP_007310328.1">
    <property type="nucleotide sequence ID" value="NZ_AESD01000310.1"/>
</dbReference>
<reference evidence="1 2" key="1">
    <citation type="journal article" date="2011" name="Front. Microbiol.">
        <title>Two Strains of Crocosphaera watsonii with Highly Conserved Genomes are Distinguished by Strain-Specific Features.</title>
        <authorList>
            <person name="Bench S.R."/>
            <person name="Ilikchyan I.N."/>
            <person name="Tripp H.J."/>
            <person name="Zehr J.P."/>
        </authorList>
    </citation>
    <scope>NUCLEOTIDE SEQUENCE [LARGE SCALE GENOMIC DNA]</scope>
    <source>
        <strain evidence="1 2">WH 0003</strain>
    </source>
</reference>
<evidence type="ECO:0008006" key="3">
    <source>
        <dbReference type="Google" id="ProtNLM"/>
    </source>
</evidence>
<evidence type="ECO:0000313" key="1">
    <source>
        <dbReference type="EMBL" id="EHJ13301.1"/>
    </source>
</evidence>
<comment type="caution">
    <text evidence="1">The sequence shown here is derived from an EMBL/GenBank/DDBJ whole genome shotgun (WGS) entry which is preliminary data.</text>
</comment>
<dbReference type="Proteomes" id="UP000003477">
    <property type="component" value="Unassembled WGS sequence"/>
</dbReference>